<organism evidence="2 3">
    <name type="scientific">Nannochloropsis gaditana</name>
    <dbReference type="NCBI Taxonomy" id="72520"/>
    <lineage>
        <taxon>Eukaryota</taxon>
        <taxon>Sar</taxon>
        <taxon>Stramenopiles</taxon>
        <taxon>Ochrophyta</taxon>
        <taxon>Eustigmatophyceae</taxon>
        <taxon>Eustigmatales</taxon>
        <taxon>Monodopsidaceae</taxon>
        <taxon>Nannochloropsis</taxon>
    </lineage>
</organism>
<dbReference type="GO" id="GO:0016279">
    <property type="term" value="F:protein-lysine N-methyltransferase activity"/>
    <property type="evidence" value="ECO:0007669"/>
    <property type="project" value="TreeGrafter"/>
</dbReference>
<dbReference type="OrthoDB" id="341421at2759"/>
<dbReference type="Gene3D" id="3.90.1410.10">
    <property type="entry name" value="set domain protein methyltransferase, domain 1"/>
    <property type="match status" value="2"/>
</dbReference>
<accession>W7TX23</accession>
<name>W7TX23_9STRA</name>
<comment type="caution">
    <text evidence="2">The sequence shown here is derived from an EMBL/GenBank/DDBJ whole genome shotgun (WGS) entry which is preliminary data.</text>
</comment>
<dbReference type="AlphaFoldDB" id="W7TX23"/>
<evidence type="ECO:0000313" key="3">
    <source>
        <dbReference type="Proteomes" id="UP000019335"/>
    </source>
</evidence>
<dbReference type="Proteomes" id="UP000019335">
    <property type="component" value="Chromosome 5"/>
</dbReference>
<dbReference type="PANTHER" id="PTHR13271">
    <property type="entry name" value="UNCHARACTERIZED PUTATIVE METHYLTRANSFERASE"/>
    <property type="match status" value="1"/>
</dbReference>
<evidence type="ECO:0000256" key="1">
    <source>
        <dbReference type="SAM" id="MobiDB-lite"/>
    </source>
</evidence>
<sequence length="581" mass="65127">MRVTCPTLPTIAMMVLSASRMTQGFLVKSGRLSSSSLPVTRRFAVTVEPKSSASPDLYQCQAGFTEDEKEAVFSFERRLKDSGIDAEGLEHALFWPQGDTAPSRGLKTNLNIPLGKVLIKLPRSQAICLDEGESTPFPQWVPQKQWKKMPWYAQLGLKLVYERKTSTSALKAGYTQLLPPPEGIPTPLHWPEEDLNALRGVYPVLAGKVDRQRQLWAGLYDALGKTRAVREDMDETTFVWAMESVLSRAFKGTFGTGFNSLAPSLLLVALFAGIYYLDQETIQLLSYALEEYPYLAVIPGALVLLPSLLEFFRSKATYVLAPMIDSLNHRSTVPTDLDYDSVRQRFRLSLGEDFKAGQQVFMSYGDKSNDDLLFHYGFVEVDAAADVFEFGDLLDWLLENRAGIVNDDRVQTLFSKGLQENVRSCRLGRRGRLVDEKALEGLRILLASDDELRAENAITESIIQTPMFLTLDEFQDSVFSKELQSPTELAVYEAMLEATLEQRQRLSLTQEEEEELGKAAASRERLGAETENAERAPRLLTLAFRVEKLRLLDEAIARFRKLTGAEKQLLLPPKSAASKSV</sequence>
<feature type="region of interest" description="Disordered" evidence="1">
    <location>
        <begin position="511"/>
        <end position="530"/>
    </location>
</feature>
<feature type="compositionally biased region" description="Basic and acidic residues" evidence="1">
    <location>
        <begin position="521"/>
        <end position="530"/>
    </location>
</feature>
<dbReference type="InterPro" id="IPR050600">
    <property type="entry name" value="SETD3_SETD6_MTase"/>
</dbReference>
<dbReference type="InterPro" id="IPR046341">
    <property type="entry name" value="SET_dom_sf"/>
</dbReference>
<dbReference type="CDD" id="cd10527">
    <property type="entry name" value="SET_LSMT"/>
    <property type="match status" value="1"/>
</dbReference>
<proteinExistence type="predicted"/>
<keyword evidence="3" id="KW-1185">Reference proteome</keyword>
<gene>
    <name evidence="2" type="ORF">Naga_100008g15</name>
</gene>
<protein>
    <submittedName>
        <fullName evidence="2">Uncharacterized protein</fullName>
    </submittedName>
</protein>
<dbReference type="EMBL" id="AZIL01000356">
    <property type="protein sequence ID" value="EWM28028.1"/>
    <property type="molecule type" value="Genomic_DNA"/>
</dbReference>
<dbReference type="SUPFAM" id="SSF82199">
    <property type="entry name" value="SET domain"/>
    <property type="match status" value="1"/>
</dbReference>
<reference evidence="2 3" key="1">
    <citation type="journal article" date="2014" name="Mol. Plant">
        <title>Chromosome Scale Genome Assembly and Transcriptome Profiling of Nannochloropsis gaditana in Nitrogen Depletion.</title>
        <authorList>
            <person name="Corteggiani Carpinelli E."/>
            <person name="Telatin A."/>
            <person name="Vitulo N."/>
            <person name="Forcato C."/>
            <person name="D'Angelo M."/>
            <person name="Schiavon R."/>
            <person name="Vezzi A."/>
            <person name="Giacometti G.M."/>
            <person name="Morosinotto T."/>
            <person name="Valle G."/>
        </authorList>
    </citation>
    <scope>NUCLEOTIDE SEQUENCE [LARGE SCALE GENOMIC DNA]</scope>
    <source>
        <strain evidence="2 3">B-31</strain>
    </source>
</reference>
<evidence type="ECO:0000313" key="2">
    <source>
        <dbReference type="EMBL" id="EWM28028.1"/>
    </source>
</evidence>